<dbReference type="GO" id="GO:0032267">
    <property type="term" value="F:tRNA(Ile)-lysidine synthase activity"/>
    <property type="evidence" value="ECO:0007669"/>
    <property type="project" value="UniProtKB-EC"/>
</dbReference>
<reference evidence="10 11" key="1">
    <citation type="journal article" date="2016" name="Nat. Commun.">
        <title>Thousands of microbial genomes shed light on interconnected biogeochemical processes in an aquifer system.</title>
        <authorList>
            <person name="Anantharaman K."/>
            <person name="Brown C.T."/>
            <person name="Hug L.A."/>
            <person name="Sharon I."/>
            <person name="Castelle C.J."/>
            <person name="Probst A.J."/>
            <person name="Thomas B.C."/>
            <person name="Singh A."/>
            <person name="Wilkins M.J."/>
            <person name="Karaoz U."/>
            <person name="Brodie E.L."/>
            <person name="Williams K.H."/>
            <person name="Hubbard S.S."/>
            <person name="Banfield J.F."/>
        </authorList>
    </citation>
    <scope>NUCLEOTIDE SEQUENCE [LARGE SCALE GENOMIC DNA]</scope>
</reference>
<accession>A0A1F5V5M8</accession>
<evidence type="ECO:0000313" key="11">
    <source>
        <dbReference type="Proteomes" id="UP000178943"/>
    </source>
</evidence>
<dbReference type="GO" id="GO:0005524">
    <property type="term" value="F:ATP binding"/>
    <property type="evidence" value="ECO:0007669"/>
    <property type="project" value="UniProtKB-UniRule"/>
</dbReference>
<dbReference type="PANTHER" id="PTHR43033:SF1">
    <property type="entry name" value="TRNA(ILE)-LYSIDINE SYNTHASE-RELATED"/>
    <property type="match status" value="1"/>
</dbReference>
<dbReference type="Proteomes" id="UP000178943">
    <property type="component" value="Unassembled WGS sequence"/>
</dbReference>
<comment type="similarity">
    <text evidence="8">Belongs to the tRNA(Ile)-lysidine synthase family.</text>
</comment>
<dbReference type="InterPro" id="IPR011063">
    <property type="entry name" value="TilS/TtcA_N"/>
</dbReference>
<dbReference type="EMBL" id="MFGW01000233">
    <property type="protein sequence ID" value="OGF58722.1"/>
    <property type="molecule type" value="Genomic_DNA"/>
</dbReference>
<evidence type="ECO:0000256" key="8">
    <source>
        <dbReference type="HAMAP-Rule" id="MF_01161"/>
    </source>
</evidence>
<organism evidence="10 11">
    <name type="scientific">Candidatus Fischerbacteria bacterium RBG_13_37_8</name>
    <dbReference type="NCBI Taxonomy" id="1817863"/>
    <lineage>
        <taxon>Bacteria</taxon>
        <taxon>Candidatus Fischeribacteriota</taxon>
    </lineage>
</organism>
<comment type="subcellular location">
    <subcellularLocation>
        <location evidence="1 8">Cytoplasm</location>
    </subcellularLocation>
</comment>
<dbReference type="GO" id="GO:0005737">
    <property type="term" value="C:cytoplasm"/>
    <property type="evidence" value="ECO:0007669"/>
    <property type="project" value="UniProtKB-SubCell"/>
</dbReference>
<dbReference type="SUPFAM" id="SSF82829">
    <property type="entry name" value="MesJ substrate recognition domain-like"/>
    <property type="match status" value="1"/>
</dbReference>
<protein>
    <recommendedName>
        <fullName evidence="8">tRNA(Ile)-lysidine synthase</fullName>
        <ecNumber evidence="8">6.3.4.19</ecNumber>
    </recommendedName>
    <alternativeName>
        <fullName evidence="8">tRNA(Ile)-2-lysyl-cytidine synthase</fullName>
    </alternativeName>
    <alternativeName>
        <fullName evidence="8">tRNA(Ile)-lysidine synthetase</fullName>
    </alternativeName>
</protein>
<dbReference type="NCBIfam" id="TIGR02432">
    <property type="entry name" value="lysidine_TilS_N"/>
    <property type="match status" value="1"/>
</dbReference>
<keyword evidence="2 8" id="KW-0963">Cytoplasm</keyword>
<evidence type="ECO:0000256" key="3">
    <source>
        <dbReference type="ARBA" id="ARBA00022598"/>
    </source>
</evidence>
<dbReference type="CDD" id="cd01992">
    <property type="entry name" value="TilS_N"/>
    <property type="match status" value="1"/>
</dbReference>
<evidence type="ECO:0000256" key="5">
    <source>
        <dbReference type="ARBA" id="ARBA00022741"/>
    </source>
</evidence>
<evidence type="ECO:0000256" key="2">
    <source>
        <dbReference type="ARBA" id="ARBA00022490"/>
    </source>
</evidence>
<evidence type="ECO:0000256" key="7">
    <source>
        <dbReference type="ARBA" id="ARBA00048539"/>
    </source>
</evidence>
<dbReference type="STRING" id="1817863.A2Y62_13135"/>
<dbReference type="InterPro" id="IPR012795">
    <property type="entry name" value="tRNA_Ile_lys_synt_N"/>
</dbReference>
<sequence>MHIVYFFLNNVNINPNSAIFLPIPYFRKVRYNHTAMNMNANEVRNIFLNNLCSVCEVKPGEKILIACSGGADSIAMLHLFYKIRDEMKLDLMVCHINYGLRGMDSERDERIVLSACKEFGIACQVRKMSVEKKYQSSNLEETLREFRYAVFYEEASQNGCKKIAVAHNKNDQAETFLLNLLRGAGTEGLSAMTYRSDNRIIRPLLNISRDEIMEYLEENKLLYGEDETNYSMTFTRNKVRNMLIPYLQKEFNPSVVEVLFSTSFIFKDEGTILNEICQKYMNLWAKKEASRISFPLEIMTCFPVGIQRRIIRLLYKHVAHSTRRLHFRHIEAILKKLNTIHKENVLHLPNLIRVRMRNDAVVFYSKGFYDKIEKFEYRMRVPVRFFIEEVAEEIELSIISPVEIKEMKNCTSVLYVDFSKCAQELTIRNRRNGDEFKPLGAPGRKKLKDYFINKKIARSERDKLIIIESRGTIVGILGAGIHDDYKVTEATNKVLCMRLIND</sequence>
<comment type="caution">
    <text evidence="10">The sequence shown here is derived from an EMBL/GenBank/DDBJ whole genome shotgun (WGS) entry which is preliminary data.</text>
</comment>
<comment type="domain">
    <text evidence="8">The N-terminal region contains the highly conserved SGGXDS motif, predicted to be a P-loop motif involved in ATP binding.</text>
</comment>
<evidence type="ECO:0000256" key="6">
    <source>
        <dbReference type="ARBA" id="ARBA00022840"/>
    </source>
</evidence>
<dbReference type="InterPro" id="IPR012094">
    <property type="entry name" value="tRNA_Ile_lys_synt"/>
</dbReference>
<comment type="function">
    <text evidence="8">Ligates lysine onto the cytidine present at position 34 of the AUA codon-specific tRNA(Ile) that contains the anticodon CAU, in an ATP-dependent manner. Cytidine is converted to lysidine, thus changing the amino acid specificity of the tRNA from methionine to isoleucine.</text>
</comment>
<dbReference type="GO" id="GO:0006400">
    <property type="term" value="P:tRNA modification"/>
    <property type="evidence" value="ECO:0007669"/>
    <property type="project" value="UniProtKB-UniRule"/>
</dbReference>
<dbReference type="InterPro" id="IPR012796">
    <property type="entry name" value="Lysidine-tRNA-synth_C"/>
</dbReference>
<evidence type="ECO:0000256" key="1">
    <source>
        <dbReference type="ARBA" id="ARBA00004496"/>
    </source>
</evidence>
<dbReference type="AlphaFoldDB" id="A0A1F5V5M8"/>
<proteinExistence type="inferred from homology"/>
<dbReference type="Pfam" id="PF11734">
    <property type="entry name" value="TilS_C"/>
    <property type="match status" value="1"/>
</dbReference>
<keyword evidence="6 8" id="KW-0067">ATP-binding</keyword>
<dbReference type="NCBIfam" id="TIGR02433">
    <property type="entry name" value="lysidine_TilS_C"/>
    <property type="match status" value="1"/>
</dbReference>
<feature type="binding site" evidence="8">
    <location>
        <begin position="68"/>
        <end position="73"/>
    </location>
    <ligand>
        <name>ATP</name>
        <dbReference type="ChEBI" id="CHEBI:30616"/>
    </ligand>
</feature>
<gene>
    <name evidence="8" type="primary">tilS</name>
    <name evidence="10" type="ORF">A2Y62_13135</name>
</gene>
<dbReference type="PANTHER" id="PTHR43033">
    <property type="entry name" value="TRNA(ILE)-LYSIDINE SYNTHASE-RELATED"/>
    <property type="match status" value="1"/>
</dbReference>
<dbReference type="SUPFAM" id="SSF52402">
    <property type="entry name" value="Adenine nucleotide alpha hydrolases-like"/>
    <property type="match status" value="1"/>
</dbReference>
<dbReference type="SMART" id="SM00977">
    <property type="entry name" value="TilS_C"/>
    <property type="match status" value="1"/>
</dbReference>
<evidence type="ECO:0000259" key="9">
    <source>
        <dbReference type="SMART" id="SM00977"/>
    </source>
</evidence>
<dbReference type="HAMAP" id="MF_01161">
    <property type="entry name" value="tRNA_Ile_lys_synt"/>
    <property type="match status" value="1"/>
</dbReference>
<dbReference type="InterPro" id="IPR014729">
    <property type="entry name" value="Rossmann-like_a/b/a_fold"/>
</dbReference>
<name>A0A1F5V5M8_9BACT</name>
<dbReference type="Gene3D" id="3.40.50.620">
    <property type="entry name" value="HUPs"/>
    <property type="match status" value="1"/>
</dbReference>
<feature type="domain" description="Lysidine-tRNA(Ile) synthetase C-terminal" evidence="9">
    <location>
        <begin position="425"/>
        <end position="499"/>
    </location>
</feature>
<keyword evidence="4 8" id="KW-0819">tRNA processing</keyword>
<keyword evidence="3 8" id="KW-0436">Ligase</keyword>
<dbReference type="Pfam" id="PF01171">
    <property type="entry name" value="ATP_bind_3"/>
    <property type="match status" value="1"/>
</dbReference>
<dbReference type="EC" id="6.3.4.19" evidence="8"/>
<dbReference type="Gene3D" id="1.20.59.20">
    <property type="match status" value="1"/>
</dbReference>
<dbReference type="SUPFAM" id="SSF56037">
    <property type="entry name" value="PheT/TilS domain"/>
    <property type="match status" value="1"/>
</dbReference>
<comment type="catalytic activity">
    <reaction evidence="7 8">
        <text>cytidine(34) in tRNA(Ile2) + L-lysine + ATP = lysidine(34) in tRNA(Ile2) + AMP + diphosphate + H(+)</text>
        <dbReference type="Rhea" id="RHEA:43744"/>
        <dbReference type="Rhea" id="RHEA-COMP:10625"/>
        <dbReference type="Rhea" id="RHEA-COMP:10670"/>
        <dbReference type="ChEBI" id="CHEBI:15378"/>
        <dbReference type="ChEBI" id="CHEBI:30616"/>
        <dbReference type="ChEBI" id="CHEBI:32551"/>
        <dbReference type="ChEBI" id="CHEBI:33019"/>
        <dbReference type="ChEBI" id="CHEBI:82748"/>
        <dbReference type="ChEBI" id="CHEBI:83665"/>
        <dbReference type="ChEBI" id="CHEBI:456215"/>
        <dbReference type="EC" id="6.3.4.19"/>
    </reaction>
</comment>
<evidence type="ECO:0000313" key="10">
    <source>
        <dbReference type="EMBL" id="OGF58722.1"/>
    </source>
</evidence>
<keyword evidence="5 8" id="KW-0547">Nucleotide-binding</keyword>
<evidence type="ECO:0000256" key="4">
    <source>
        <dbReference type="ARBA" id="ARBA00022694"/>
    </source>
</evidence>